<dbReference type="Proteomes" id="UP001327560">
    <property type="component" value="Chromosome 1"/>
</dbReference>
<evidence type="ECO:0000313" key="2">
    <source>
        <dbReference type="Proteomes" id="UP001327560"/>
    </source>
</evidence>
<evidence type="ECO:0000313" key="1">
    <source>
        <dbReference type="EMBL" id="WOK92050.1"/>
    </source>
</evidence>
<dbReference type="AlphaFoldDB" id="A0AAQ3Q000"/>
<dbReference type="EMBL" id="CP136890">
    <property type="protein sequence ID" value="WOK92050.1"/>
    <property type="molecule type" value="Genomic_DNA"/>
</dbReference>
<dbReference type="GO" id="GO:0010468">
    <property type="term" value="P:regulation of gene expression"/>
    <property type="evidence" value="ECO:0007669"/>
    <property type="project" value="InterPro"/>
</dbReference>
<evidence type="ECO:0008006" key="3">
    <source>
        <dbReference type="Google" id="ProtNLM"/>
    </source>
</evidence>
<proteinExistence type="predicted"/>
<keyword evidence="2" id="KW-1185">Reference proteome</keyword>
<dbReference type="PANTHER" id="PTHR35987">
    <property type="entry name" value="PROTEIN PLASTID REDOX INSENSITIVE 2, CHLOROPLASTIC-RELATED"/>
    <property type="match status" value="1"/>
</dbReference>
<dbReference type="InterPro" id="IPR039349">
    <property type="entry name" value="PRIN2"/>
</dbReference>
<gene>
    <name evidence="1" type="ORF">Cni_G00741</name>
</gene>
<reference evidence="1 2" key="1">
    <citation type="submission" date="2023-10" db="EMBL/GenBank/DDBJ databases">
        <title>Chromosome-scale genome assembly provides insights into flower coloration mechanisms of Canna indica.</title>
        <authorList>
            <person name="Li C."/>
        </authorList>
    </citation>
    <scope>NUCLEOTIDE SEQUENCE [LARGE SCALE GENOMIC DNA]</scope>
    <source>
        <tissue evidence="1">Flower</tissue>
    </source>
</reference>
<accession>A0AAQ3Q000</accession>
<protein>
    <recommendedName>
        <fullName evidence="3">Protein PLASTID REDOX INSENSITIVE 2</fullName>
    </recommendedName>
</protein>
<name>A0AAQ3Q000_9LILI</name>
<sequence>MLNLSKLYSNANANEEDTLMAVGDGKFVCEREVVDDTCNSIAGEERCLARKAVRLLLACVSKEISPMRLLSVPFPAIFFSASPLGSSKPSPPFQFASLGNPLPRRAFHFSLSHSISSSLKTNSCKPSPAAWQRPVYVYPDPIPEFAKAETRKFEGELRKKLLKSKDVFEGDVDVIVELCTEIFSDFLHKEYGGPGTLLLEPFTDMLLTLKEKKLPGAPAAARAALSWAQNYVDRDWEIWHCQQSQ</sequence>
<dbReference type="PANTHER" id="PTHR35987:SF3">
    <property type="entry name" value="PROTEIN PLASTID REDOX INSENSITIVE 2-LIKE ISOFORM X1"/>
    <property type="match status" value="1"/>
</dbReference>
<organism evidence="1 2">
    <name type="scientific">Canna indica</name>
    <name type="common">Indian-shot</name>
    <dbReference type="NCBI Taxonomy" id="4628"/>
    <lineage>
        <taxon>Eukaryota</taxon>
        <taxon>Viridiplantae</taxon>
        <taxon>Streptophyta</taxon>
        <taxon>Embryophyta</taxon>
        <taxon>Tracheophyta</taxon>
        <taxon>Spermatophyta</taxon>
        <taxon>Magnoliopsida</taxon>
        <taxon>Liliopsida</taxon>
        <taxon>Zingiberales</taxon>
        <taxon>Cannaceae</taxon>
        <taxon>Canna</taxon>
    </lineage>
</organism>